<evidence type="ECO:0000256" key="14">
    <source>
        <dbReference type="SAM" id="MobiDB-lite"/>
    </source>
</evidence>
<dbReference type="PANTHER" id="PTHR10908">
    <property type="entry name" value="SEROTONIN N-ACETYLTRANSFERASE"/>
    <property type="match status" value="1"/>
</dbReference>
<evidence type="ECO:0000256" key="9">
    <source>
        <dbReference type="ARBA" id="ARBA00038182"/>
    </source>
</evidence>
<feature type="domain" description="N-acetyltransferase" evidence="15">
    <location>
        <begin position="203"/>
        <end position="364"/>
    </location>
</feature>
<proteinExistence type="inferred from homology"/>
<dbReference type="Proteomes" id="UP000736164">
    <property type="component" value="Unassembled WGS sequence"/>
</dbReference>
<dbReference type="GO" id="GO:0009416">
    <property type="term" value="P:response to light stimulus"/>
    <property type="evidence" value="ECO:0007669"/>
    <property type="project" value="TreeGrafter"/>
</dbReference>
<keyword evidence="3" id="KW-0597">Phosphoprotein</keyword>
<evidence type="ECO:0000256" key="10">
    <source>
        <dbReference type="ARBA" id="ARBA00039114"/>
    </source>
</evidence>
<comment type="catalytic activity">
    <reaction evidence="7">
        <text>a 2-arylethylamine + acetyl-CoA = an N-acetyl-2-arylethylamine + CoA + H(+)</text>
        <dbReference type="Rhea" id="RHEA:20497"/>
        <dbReference type="ChEBI" id="CHEBI:15378"/>
        <dbReference type="ChEBI" id="CHEBI:55469"/>
        <dbReference type="ChEBI" id="CHEBI:57287"/>
        <dbReference type="ChEBI" id="CHEBI:57288"/>
        <dbReference type="ChEBI" id="CHEBI:77827"/>
        <dbReference type="EC" id="2.3.1.87"/>
    </reaction>
</comment>
<dbReference type="EC" id="2.3.1.87" evidence="10"/>
<evidence type="ECO:0000256" key="5">
    <source>
        <dbReference type="ARBA" id="ARBA00023108"/>
    </source>
</evidence>
<keyword evidence="17" id="KW-1185">Reference proteome</keyword>
<sequence>MSAPRPLRAGWNRRAGSRVEWCRLEPISFCNRARRPSFLSGKLRALGDKRRASERQRQLSLGYLSVASGVYQHVRQTVERSVFVRRSEREQFFPEERAVTSVKQKEQLNAARVETPSVEVSLVGQGEEVRICLDMIMYDFPSTTPGCSGQPAALGESGDEGVRETSPVPRETEQCFRMSFERDADEEVPISSADPTGLVEGRSEFRNLTPQDAISVFEIEREAFVSVSGECPLTLEEVLHFLRLCPELSLGWFEEGQLVAFIIGSGWDKERLAQEALMTHVPDTPTVHIHVLSVHRQCRQQGKGSILLWRYLQYLRCLPSLRRALLVCEEFLVPFYRKAGFKEKGASAIAVGSLSFVEMEYPLGGSAFERRNSGC</sequence>
<evidence type="ECO:0000256" key="2">
    <source>
        <dbReference type="ARBA" id="ARBA00022490"/>
    </source>
</evidence>
<evidence type="ECO:0000256" key="12">
    <source>
        <dbReference type="ARBA" id="ARBA00042928"/>
    </source>
</evidence>
<keyword evidence="2" id="KW-0963">Cytoplasm</keyword>
<comment type="subcellular location">
    <subcellularLocation>
        <location evidence="1">Cytoplasm</location>
    </subcellularLocation>
</comment>
<dbReference type="GO" id="GO:0005737">
    <property type="term" value="C:cytoplasm"/>
    <property type="evidence" value="ECO:0007669"/>
    <property type="project" value="UniProtKB-SubCell"/>
</dbReference>
<dbReference type="GO" id="GO:0007623">
    <property type="term" value="P:circadian rhythm"/>
    <property type="evidence" value="ECO:0007669"/>
    <property type="project" value="TreeGrafter"/>
</dbReference>
<feature type="non-terminal residue" evidence="16">
    <location>
        <position position="375"/>
    </location>
</feature>
<evidence type="ECO:0000256" key="4">
    <source>
        <dbReference type="ARBA" id="ARBA00022679"/>
    </source>
</evidence>
<dbReference type="Gene3D" id="3.40.630.30">
    <property type="match status" value="1"/>
</dbReference>
<keyword evidence="5" id="KW-0090">Biological rhythms</keyword>
<dbReference type="InterPro" id="IPR051635">
    <property type="entry name" value="SNAT-like"/>
</dbReference>
<evidence type="ECO:0000256" key="11">
    <source>
        <dbReference type="ARBA" id="ARBA00039398"/>
    </source>
</evidence>
<comment type="similarity">
    <text evidence="9">Belongs to the acetyltransferase family. AANAT subfamily.</text>
</comment>
<protein>
    <recommendedName>
        <fullName evidence="11">Serotonin N-acetyltransferase</fullName>
        <ecNumber evidence="10">2.3.1.87</ecNumber>
    </recommendedName>
    <alternativeName>
        <fullName evidence="12">Aralkylamine N-acetyltransferase</fullName>
    </alternativeName>
</protein>
<dbReference type="InterPro" id="IPR016181">
    <property type="entry name" value="Acyl_CoA_acyltransferase"/>
</dbReference>
<dbReference type="InterPro" id="IPR000182">
    <property type="entry name" value="GNAT_dom"/>
</dbReference>
<evidence type="ECO:0000256" key="7">
    <source>
        <dbReference type="ARBA" id="ARBA00036561"/>
    </source>
</evidence>
<feature type="non-terminal residue" evidence="16">
    <location>
        <position position="1"/>
    </location>
</feature>
<keyword evidence="6" id="KW-0012">Acyltransferase</keyword>
<feature type="region of interest" description="Disordered" evidence="14">
    <location>
        <begin position="147"/>
        <end position="169"/>
    </location>
</feature>
<evidence type="ECO:0000256" key="8">
    <source>
        <dbReference type="ARBA" id="ARBA00037926"/>
    </source>
</evidence>
<comment type="pathway">
    <text evidence="8">Aromatic compound metabolism; melatonin biosynthesis; melatonin from serotonin: step 1/2.</text>
</comment>
<name>A0A8J7NZ18_ATRSP</name>
<reference evidence="16" key="1">
    <citation type="journal article" date="2021" name="Cell">
        <title>Tracing the genetic footprints of vertebrate landing in non-teleost ray-finned fishes.</title>
        <authorList>
            <person name="Bi X."/>
            <person name="Wang K."/>
            <person name="Yang L."/>
            <person name="Pan H."/>
            <person name="Jiang H."/>
            <person name="Wei Q."/>
            <person name="Fang M."/>
            <person name="Yu H."/>
            <person name="Zhu C."/>
            <person name="Cai Y."/>
            <person name="He Y."/>
            <person name="Gan X."/>
            <person name="Zeng H."/>
            <person name="Yu D."/>
            <person name="Zhu Y."/>
            <person name="Jiang H."/>
            <person name="Qiu Q."/>
            <person name="Yang H."/>
            <person name="Zhang Y.E."/>
            <person name="Wang W."/>
            <person name="Zhu M."/>
            <person name="He S."/>
            <person name="Zhang G."/>
        </authorList>
    </citation>
    <scope>NUCLEOTIDE SEQUENCE</scope>
    <source>
        <strain evidence="16">Allg_001</strain>
    </source>
</reference>
<accession>A0A8J7NZ18</accession>
<evidence type="ECO:0000313" key="16">
    <source>
        <dbReference type="EMBL" id="MBN3320953.1"/>
    </source>
</evidence>
<dbReference type="SUPFAM" id="SSF55729">
    <property type="entry name" value="Acyl-CoA N-acyltransferases (Nat)"/>
    <property type="match status" value="1"/>
</dbReference>
<dbReference type="GO" id="GO:0004059">
    <property type="term" value="F:aralkylamine N-acetyltransferase activity"/>
    <property type="evidence" value="ECO:0007669"/>
    <property type="project" value="UniProtKB-EC"/>
</dbReference>
<evidence type="ECO:0000256" key="6">
    <source>
        <dbReference type="ARBA" id="ARBA00023315"/>
    </source>
</evidence>
<evidence type="ECO:0000256" key="3">
    <source>
        <dbReference type="ARBA" id="ARBA00022553"/>
    </source>
</evidence>
<keyword evidence="13" id="KW-0471">Melatonin biosynthesis</keyword>
<evidence type="ECO:0000259" key="15">
    <source>
        <dbReference type="PROSITE" id="PS51186"/>
    </source>
</evidence>
<dbReference type="AlphaFoldDB" id="A0A8J7NZ18"/>
<dbReference type="EMBL" id="JAAWVO010053056">
    <property type="protein sequence ID" value="MBN3320953.1"/>
    <property type="molecule type" value="Genomic_DNA"/>
</dbReference>
<dbReference type="CDD" id="cd04301">
    <property type="entry name" value="NAT_SF"/>
    <property type="match status" value="1"/>
</dbReference>
<comment type="caution">
    <text evidence="16">The sequence shown here is derived from an EMBL/GenBank/DDBJ whole genome shotgun (WGS) entry which is preliminary data.</text>
</comment>
<gene>
    <name evidence="16" type="primary">Aanat_0</name>
    <name evidence="16" type="ORF">GTO95_0002897</name>
</gene>
<dbReference type="PROSITE" id="PS51186">
    <property type="entry name" value="GNAT"/>
    <property type="match status" value="1"/>
</dbReference>
<evidence type="ECO:0000256" key="13">
    <source>
        <dbReference type="ARBA" id="ARBA00043260"/>
    </source>
</evidence>
<organism evidence="16 17">
    <name type="scientific">Atractosteus spatula</name>
    <name type="common">Alligator gar</name>
    <name type="synonym">Lepisosteus spatula</name>
    <dbReference type="NCBI Taxonomy" id="7917"/>
    <lineage>
        <taxon>Eukaryota</taxon>
        <taxon>Metazoa</taxon>
        <taxon>Chordata</taxon>
        <taxon>Craniata</taxon>
        <taxon>Vertebrata</taxon>
        <taxon>Euteleostomi</taxon>
        <taxon>Actinopterygii</taxon>
        <taxon>Neopterygii</taxon>
        <taxon>Holostei</taxon>
        <taxon>Semionotiformes</taxon>
        <taxon>Lepisosteidae</taxon>
        <taxon>Atractosteus</taxon>
    </lineage>
</organism>
<dbReference type="Pfam" id="PF00583">
    <property type="entry name" value="Acetyltransf_1"/>
    <property type="match status" value="1"/>
</dbReference>
<dbReference type="PANTHER" id="PTHR10908:SF5">
    <property type="entry name" value="ARYLALKYLAMINE N-ACETYLTRANSFERASE"/>
    <property type="match status" value="1"/>
</dbReference>
<dbReference type="GO" id="GO:0030187">
    <property type="term" value="P:melatonin biosynthetic process"/>
    <property type="evidence" value="ECO:0007669"/>
    <property type="project" value="UniProtKB-KW"/>
</dbReference>
<evidence type="ECO:0000313" key="17">
    <source>
        <dbReference type="Proteomes" id="UP000736164"/>
    </source>
</evidence>
<keyword evidence="4" id="KW-0808">Transferase</keyword>
<evidence type="ECO:0000256" key="1">
    <source>
        <dbReference type="ARBA" id="ARBA00004496"/>
    </source>
</evidence>
<dbReference type="FunFam" id="3.40.630.30:FF:000021">
    <property type="entry name" value="Serotonin N-acetyltransferase"/>
    <property type="match status" value="1"/>
</dbReference>